<sequence length="113" mass="13120">MFKNSLWLLKCLEECLDWLKGLRVKFYLEDSGVEEIGEEGLIVQEKGEDMGDDNIEKVKDEDGEEVKDEGEKKKRKKDKAIDDIFGGDNNKPKKLKKEKKKKKRKNAIDDIFG</sequence>
<feature type="compositionally biased region" description="Basic and acidic residues" evidence="1">
    <location>
        <begin position="45"/>
        <end position="60"/>
    </location>
</feature>
<evidence type="ECO:0000313" key="2">
    <source>
        <dbReference type="EMBL" id="GMI16975.1"/>
    </source>
</evidence>
<proteinExistence type="predicted"/>
<feature type="compositionally biased region" description="Basic residues" evidence="1">
    <location>
        <begin position="92"/>
        <end position="105"/>
    </location>
</feature>
<reference evidence="3" key="1">
    <citation type="journal article" date="2023" name="Commun. Biol.">
        <title>Genome analysis of Parmales, the sister group of diatoms, reveals the evolutionary specialization of diatoms from phago-mixotrophs to photoautotrophs.</title>
        <authorList>
            <person name="Ban H."/>
            <person name="Sato S."/>
            <person name="Yoshikawa S."/>
            <person name="Yamada K."/>
            <person name="Nakamura Y."/>
            <person name="Ichinomiya M."/>
            <person name="Sato N."/>
            <person name="Blanc-Mathieu R."/>
            <person name="Endo H."/>
            <person name="Kuwata A."/>
            <person name="Ogata H."/>
        </authorList>
    </citation>
    <scope>NUCLEOTIDE SEQUENCE [LARGE SCALE GENOMIC DNA]</scope>
    <source>
        <strain evidence="3">NIES 3700</strain>
    </source>
</reference>
<comment type="caution">
    <text evidence="2">The sequence shown here is derived from an EMBL/GenBank/DDBJ whole genome shotgun (WGS) entry which is preliminary data.</text>
</comment>
<evidence type="ECO:0000313" key="3">
    <source>
        <dbReference type="Proteomes" id="UP001165122"/>
    </source>
</evidence>
<feature type="region of interest" description="Disordered" evidence="1">
    <location>
        <begin position="45"/>
        <end position="113"/>
    </location>
</feature>
<accession>A0A9W7FRZ0</accession>
<gene>
    <name evidence="2" type="ORF">TrLO_g4949</name>
</gene>
<dbReference type="EMBL" id="BRXW01000272">
    <property type="protein sequence ID" value="GMI16975.1"/>
    <property type="molecule type" value="Genomic_DNA"/>
</dbReference>
<protein>
    <submittedName>
        <fullName evidence="2">Uncharacterized protein</fullName>
    </submittedName>
</protein>
<dbReference type="AlphaFoldDB" id="A0A9W7FRZ0"/>
<dbReference type="Proteomes" id="UP001165122">
    <property type="component" value="Unassembled WGS sequence"/>
</dbReference>
<keyword evidence="3" id="KW-1185">Reference proteome</keyword>
<organism evidence="2 3">
    <name type="scientific">Triparma laevis f. longispina</name>
    <dbReference type="NCBI Taxonomy" id="1714387"/>
    <lineage>
        <taxon>Eukaryota</taxon>
        <taxon>Sar</taxon>
        <taxon>Stramenopiles</taxon>
        <taxon>Ochrophyta</taxon>
        <taxon>Bolidophyceae</taxon>
        <taxon>Parmales</taxon>
        <taxon>Triparmaceae</taxon>
        <taxon>Triparma</taxon>
    </lineage>
</organism>
<evidence type="ECO:0000256" key="1">
    <source>
        <dbReference type="SAM" id="MobiDB-lite"/>
    </source>
</evidence>
<name>A0A9W7FRZ0_9STRA</name>